<dbReference type="KEGG" id="mrr:Moror_8498"/>
<reference evidence="2 3" key="1">
    <citation type="journal article" date="2014" name="BMC Genomics">
        <title>Genome and secretome analysis of the hemibiotrophic fungal pathogen, Moniliophthora roreri, which causes frosty pod rot disease of cacao: mechanisms of the biotrophic and necrotrophic phases.</title>
        <authorList>
            <person name="Meinhardt L.W."/>
            <person name="Costa G.G.L."/>
            <person name="Thomazella D.P.T."/>
            <person name="Teixeira P.J.P.L."/>
            <person name="Carazzolle M.F."/>
            <person name="Schuster S.C."/>
            <person name="Carlson J.E."/>
            <person name="Guiltinan M.J."/>
            <person name="Mieczkowski P."/>
            <person name="Farmer A."/>
            <person name="Ramaraj T."/>
            <person name="Crozier J."/>
            <person name="Davis R.E."/>
            <person name="Shao J."/>
            <person name="Melnick R.L."/>
            <person name="Pereira G.A.G."/>
            <person name="Bailey B.A."/>
        </authorList>
    </citation>
    <scope>NUCLEOTIDE SEQUENCE [LARGE SCALE GENOMIC DNA]</scope>
    <source>
        <strain evidence="2 3">MCA 2997</strain>
    </source>
</reference>
<feature type="compositionally biased region" description="Polar residues" evidence="1">
    <location>
        <begin position="112"/>
        <end position="122"/>
    </location>
</feature>
<evidence type="ECO:0000313" key="3">
    <source>
        <dbReference type="Proteomes" id="UP000017559"/>
    </source>
</evidence>
<sequence>MTPPPSSPTSRTLDFRIWGPPAPALPSRGCDFVSHPLFLSYYHDGGSNVNQGLSTSLKMGGRKQKKEGECLWSRKPGTGIYPPSYPMPTLSTATVVTFETPPLHATPLPPKSTLTAVSNSLETARRPS</sequence>
<evidence type="ECO:0000313" key="2">
    <source>
        <dbReference type="EMBL" id="ESK80794.1"/>
    </source>
</evidence>
<comment type="caution">
    <text evidence="2">The sequence shown here is derived from an EMBL/GenBank/DDBJ whole genome shotgun (WGS) entry which is preliminary data.</text>
</comment>
<dbReference type="HOGENOM" id="CLU_1960150_0_0_1"/>
<evidence type="ECO:0000256" key="1">
    <source>
        <dbReference type="SAM" id="MobiDB-lite"/>
    </source>
</evidence>
<organism evidence="2 3">
    <name type="scientific">Moniliophthora roreri (strain MCA 2997)</name>
    <name type="common">Cocoa frosty pod rot fungus</name>
    <name type="synonym">Crinipellis roreri</name>
    <dbReference type="NCBI Taxonomy" id="1381753"/>
    <lineage>
        <taxon>Eukaryota</taxon>
        <taxon>Fungi</taxon>
        <taxon>Dikarya</taxon>
        <taxon>Basidiomycota</taxon>
        <taxon>Agaricomycotina</taxon>
        <taxon>Agaricomycetes</taxon>
        <taxon>Agaricomycetidae</taxon>
        <taxon>Agaricales</taxon>
        <taxon>Marasmiineae</taxon>
        <taxon>Marasmiaceae</taxon>
        <taxon>Moniliophthora</taxon>
    </lineage>
</organism>
<protein>
    <submittedName>
        <fullName evidence="2">Uncharacterized protein</fullName>
    </submittedName>
</protein>
<accession>V2XMQ9</accession>
<keyword evidence="3" id="KW-1185">Reference proteome</keyword>
<feature type="region of interest" description="Disordered" evidence="1">
    <location>
        <begin position="101"/>
        <end position="128"/>
    </location>
</feature>
<dbReference type="AlphaFoldDB" id="V2XMQ9"/>
<gene>
    <name evidence="2" type="ORF">Moror_8498</name>
</gene>
<name>V2XMQ9_MONRO</name>
<dbReference type="EMBL" id="AWSO01002985">
    <property type="protein sequence ID" value="ESK80794.1"/>
    <property type="molecule type" value="Genomic_DNA"/>
</dbReference>
<proteinExistence type="predicted"/>
<dbReference type="Proteomes" id="UP000017559">
    <property type="component" value="Unassembled WGS sequence"/>
</dbReference>